<name>A0AAV3QL99_LITER</name>
<accession>A0AAV3QL99</accession>
<dbReference type="Proteomes" id="UP001454036">
    <property type="component" value="Unassembled WGS sequence"/>
</dbReference>
<reference evidence="1 2" key="1">
    <citation type="submission" date="2024-01" db="EMBL/GenBank/DDBJ databases">
        <title>The complete chloroplast genome sequence of Lithospermum erythrorhizon: insights into the phylogenetic relationship among Boraginaceae species and the maternal lineages of purple gromwells.</title>
        <authorList>
            <person name="Okada T."/>
            <person name="Watanabe K."/>
        </authorList>
    </citation>
    <scope>NUCLEOTIDE SEQUENCE [LARGE SCALE GENOMIC DNA]</scope>
</reference>
<sequence>MDDLGARAQLHDPLRLCLIEYRQKGVMGRPTLRPLLGRRRGDDPLRGRRETGWGLPIFTPLVDLDLLRGGEGLRVVIRLVRAIVEESFLG</sequence>
<evidence type="ECO:0000313" key="1">
    <source>
        <dbReference type="EMBL" id="GAA0163802.1"/>
    </source>
</evidence>
<dbReference type="EMBL" id="BAABME010004854">
    <property type="protein sequence ID" value="GAA0163802.1"/>
    <property type="molecule type" value="Genomic_DNA"/>
</dbReference>
<organism evidence="1 2">
    <name type="scientific">Lithospermum erythrorhizon</name>
    <name type="common">Purple gromwell</name>
    <name type="synonym">Lithospermum officinale var. erythrorhizon</name>
    <dbReference type="NCBI Taxonomy" id="34254"/>
    <lineage>
        <taxon>Eukaryota</taxon>
        <taxon>Viridiplantae</taxon>
        <taxon>Streptophyta</taxon>
        <taxon>Embryophyta</taxon>
        <taxon>Tracheophyta</taxon>
        <taxon>Spermatophyta</taxon>
        <taxon>Magnoliopsida</taxon>
        <taxon>eudicotyledons</taxon>
        <taxon>Gunneridae</taxon>
        <taxon>Pentapetalae</taxon>
        <taxon>asterids</taxon>
        <taxon>lamiids</taxon>
        <taxon>Boraginales</taxon>
        <taxon>Boraginaceae</taxon>
        <taxon>Boraginoideae</taxon>
        <taxon>Lithospermeae</taxon>
        <taxon>Lithospermum</taxon>
    </lineage>
</organism>
<protein>
    <submittedName>
        <fullName evidence="1">Uncharacterized protein</fullName>
    </submittedName>
</protein>
<keyword evidence="2" id="KW-1185">Reference proteome</keyword>
<dbReference type="AlphaFoldDB" id="A0AAV3QL99"/>
<evidence type="ECO:0000313" key="2">
    <source>
        <dbReference type="Proteomes" id="UP001454036"/>
    </source>
</evidence>
<comment type="caution">
    <text evidence="1">The sequence shown here is derived from an EMBL/GenBank/DDBJ whole genome shotgun (WGS) entry which is preliminary data.</text>
</comment>
<gene>
    <name evidence="1" type="ORF">LIER_19581</name>
</gene>
<proteinExistence type="predicted"/>